<dbReference type="RefSeq" id="WP_379885037.1">
    <property type="nucleotide sequence ID" value="NZ_JBHSDI010000001.1"/>
</dbReference>
<dbReference type="Proteomes" id="UP001595798">
    <property type="component" value="Unassembled WGS sequence"/>
</dbReference>
<proteinExistence type="predicted"/>
<evidence type="ECO:0000313" key="3">
    <source>
        <dbReference type="Proteomes" id="UP001595798"/>
    </source>
</evidence>
<gene>
    <name evidence="2" type="ORF">ACFOZ5_01915</name>
</gene>
<comment type="caution">
    <text evidence="2">The sequence shown here is derived from an EMBL/GenBank/DDBJ whole genome shotgun (WGS) entry which is preliminary data.</text>
</comment>
<feature type="transmembrane region" description="Helical" evidence="1">
    <location>
        <begin position="49"/>
        <end position="70"/>
    </location>
</feature>
<feature type="transmembrane region" description="Helical" evidence="1">
    <location>
        <begin position="7"/>
        <end position="29"/>
    </location>
</feature>
<keyword evidence="1" id="KW-1133">Transmembrane helix</keyword>
<sequence>MNKASPVLSICRFSLGFVWIYQGVVPKWLGPHTDELAMNVLAGFTPIQAPVISYIAGTVELLLGLAILVWHQHRWPYAVSAVFIAGLYLFTVVMASQFLLSAFNATTVNLAVFSLSAVALMELRRMDAEAARLKKG</sequence>
<dbReference type="InterPro" id="IPR025695">
    <property type="entry name" value="DoxX-like"/>
</dbReference>
<name>A0ABV8QCS9_9GAMM</name>
<protein>
    <submittedName>
        <fullName evidence="2">DoxX-like family protein</fullName>
    </submittedName>
</protein>
<keyword evidence="1" id="KW-0472">Membrane</keyword>
<evidence type="ECO:0000313" key="2">
    <source>
        <dbReference type="EMBL" id="MFC4257782.1"/>
    </source>
</evidence>
<accession>A0ABV8QCS9</accession>
<keyword evidence="1" id="KW-0812">Transmembrane</keyword>
<reference evidence="3" key="1">
    <citation type="journal article" date="2019" name="Int. J. Syst. Evol. Microbiol.">
        <title>The Global Catalogue of Microorganisms (GCM) 10K type strain sequencing project: providing services to taxonomists for standard genome sequencing and annotation.</title>
        <authorList>
            <consortium name="The Broad Institute Genomics Platform"/>
            <consortium name="The Broad Institute Genome Sequencing Center for Infectious Disease"/>
            <person name="Wu L."/>
            <person name="Ma J."/>
        </authorList>
    </citation>
    <scope>NUCLEOTIDE SEQUENCE [LARGE SCALE GENOMIC DNA]</scope>
    <source>
        <strain evidence="3">CECT 7297</strain>
    </source>
</reference>
<keyword evidence="3" id="KW-1185">Reference proteome</keyword>
<evidence type="ECO:0000256" key="1">
    <source>
        <dbReference type="SAM" id="Phobius"/>
    </source>
</evidence>
<feature type="transmembrane region" description="Helical" evidence="1">
    <location>
        <begin position="102"/>
        <end position="123"/>
    </location>
</feature>
<dbReference type="EMBL" id="JBHSDI010000001">
    <property type="protein sequence ID" value="MFC4257782.1"/>
    <property type="molecule type" value="Genomic_DNA"/>
</dbReference>
<organism evidence="2 3">
    <name type="scientific">Marinobacter lacisalsi</name>
    <dbReference type="NCBI Taxonomy" id="475979"/>
    <lineage>
        <taxon>Bacteria</taxon>
        <taxon>Pseudomonadati</taxon>
        <taxon>Pseudomonadota</taxon>
        <taxon>Gammaproteobacteria</taxon>
        <taxon>Pseudomonadales</taxon>
        <taxon>Marinobacteraceae</taxon>
        <taxon>Marinobacter</taxon>
    </lineage>
</organism>
<feature type="transmembrane region" description="Helical" evidence="1">
    <location>
        <begin position="77"/>
        <end position="96"/>
    </location>
</feature>
<dbReference type="Pfam" id="PF13781">
    <property type="entry name" value="DoxX_3"/>
    <property type="match status" value="1"/>
</dbReference>